<dbReference type="Proteomes" id="UP000036681">
    <property type="component" value="Unplaced"/>
</dbReference>
<dbReference type="WBParaSite" id="ALUE_0001938601-mRNA-1">
    <property type="protein sequence ID" value="ALUE_0001938601-mRNA-1"/>
    <property type="gene ID" value="ALUE_0001938601"/>
</dbReference>
<reference evidence="2" key="1">
    <citation type="submission" date="2017-02" db="UniProtKB">
        <authorList>
            <consortium name="WormBaseParasite"/>
        </authorList>
    </citation>
    <scope>IDENTIFICATION</scope>
</reference>
<organism evidence="1 2">
    <name type="scientific">Ascaris lumbricoides</name>
    <name type="common">Giant roundworm</name>
    <dbReference type="NCBI Taxonomy" id="6252"/>
    <lineage>
        <taxon>Eukaryota</taxon>
        <taxon>Metazoa</taxon>
        <taxon>Ecdysozoa</taxon>
        <taxon>Nematoda</taxon>
        <taxon>Chromadorea</taxon>
        <taxon>Rhabditida</taxon>
        <taxon>Spirurina</taxon>
        <taxon>Ascaridomorpha</taxon>
        <taxon>Ascaridoidea</taxon>
        <taxon>Ascarididae</taxon>
        <taxon>Ascaris</taxon>
    </lineage>
</organism>
<keyword evidence="1" id="KW-1185">Reference proteome</keyword>
<evidence type="ECO:0000313" key="2">
    <source>
        <dbReference type="WBParaSite" id="ALUE_0001938601-mRNA-1"/>
    </source>
</evidence>
<proteinExistence type="predicted"/>
<name>A0A0M3IKV8_ASCLU</name>
<sequence>MYLFFLALGGKEHWTRTKCPMCHSSHLITIYQLMTIIPMDDDTRIHRIGDNGCAAVFMRSRFVLCLGVRNRANHPIGKQVSNFLMILICLLLNDASCVIQIEFYFNAVECF</sequence>
<protein>
    <submittedName>
        <fullName evidence="2">Secreted protein</fullName>
    </submittedName>
</protein>
<dbReference type="AlphaFoldDB" id="A0A0M3IKV8"/>
<accession>A0A0M3IKV8</accession>
<evidence type="ECO:0000313" key="1">
    <source>
        <dbReference type="Proteomes" id="UP000036681"/>
    </source>
</evidence>